<dbReference type="EMBL" id="HACA01017439">
    <property type="protein sequence ID" value="CDW34800.1"/>
    <property type="molecule type" value="Transcribed_RNA"/>
</dbReference>
<evidence type="ECO:0000313" key="3">
    <source>
        <dbReference type="EMBL" id="ADD38295.1"/>
    </source>
</evidence>
<gene>
    <name evidence="3" type="primary">LYRM4</name>
</gene>
<dbReference type="GO" id="GO:0005739">
    <property type="term" value="C:mitochondrion"/>
    <property type="evidence" value="ECO:0007669"/>
    <property type="project" value="TreeGrafter"/>
</dbReference>
<dbReference type="PANTHER" id="PTHR13166">
    <property type="entry name" value="PROTEIN C6ORF149"/>
    <property type="match status" value="1"/>
</dbReference>
<proteinExistence type="evidence at transcript level"/>
<reference evidence="4" key="2">
    <citation type="submission" date="2014-05" db="EMBL/GenBank/DDBJ databases">
        <authorList>
            <person name="Chronopoulou M."/>
        </authorList>
    </citation>
    <scope>NUCLEOTIDE SEQUENCE</scope>
    <source>
        <tissue evidence="4">Whole organism</tissue>
    </source>
</reference>
<evidence type="ECO:0000313" key="4">
    <source>
        <dbReference type="EMBL" id="CDW34800.1"/>
    </source>
</evidence>
<dbReference type="InterPro" id="IPR051522">
    <property type="entry name" value="ISC_assembly_LYR"/>
</dbReference>
<dbReference type="CDD" id="cd20264">
    <property type="entry name" value="Complex1_LYR_LYRM4"/>
    <property type="match status" value="1"/>
</dbReference>
<dbReference type="EMBL" id="BT121365">
    <property type="protein sequence ID" value="ADD38295.1"/>
    <property type="molecule type" value="mRNA"/>
</dbReference>
<dbReference type="InterPro" id="IPR008011">
    <property type="entry name" value="Complex1_LYR_dom"/>
</dbReference>
<feature type="domain" description="Complex 1 LYR protein" evidence="2">
    <location>
        <begin position="4"/>
        <end position="59"/>
    </location>
</feature>
<evidence type="ECO:0000256" key="1">
    <source>
        <dbReference type="ARBA" id="ARBA00009508"/>
    </source>
</evidence>
<dbReference type="InterPro" id="IPR045297">
    <property type="entry name" value="Complex1_LYR_LYRM4"/>
</dbReference>
<comment type="similarity">
    <text evidence="1">Belongs to the complex I LYR family.</text>
</comment>
<dbReference type="GO" id="GO:0016226">
    <property type="term" value="P:iron-sulfur cluster assembly"/>
    <property type="evidence" value="ECO:0007669"/>
    <property type="project" value="InterPro"/>
</dbReference>
<dbReference type="GO" id="GO:1990221">
    <property type="term" value="C:L-cysteine desulfurase complex"/>
    <property type="evidence" value="ECO:0007669"/>
    <property type="project" value="TreeGrafter"/>
</dbReference>
<evidence type="ECO:0000259" key="2">
    <source>
        <dbReference type="Pfam" id="PF05347"/>
    </source>
</evidence>
<reference evidence="3" key="1">
    <citation type="submission" date="2010-03" db="EMBL/GenBank/DDBJ databases">
        <title>Atlantic Lepeophtheirus salmonis ESTs and full-length cDNAs.</title>
        <authorList>
            <person name="Yasuike M."/>
            <person name="von Schalburg K."/>
            <person name="Cooper G."/>
            <person name="Leong J."/>
            <person name="Nilsen F."/>
            <person name="Jones S.R.M."/>
            <person name="Koop B.F."/>
        </authorList>
    </citation>
    <scope>NUCLEOTIDE SEQUENCE</scope>
    <source>
        <strain evidence="3">Atlantic form</strain>
        <tissue evidence="3">Mixed tissue</tissue>
    </source>
</reference>
<dbReference type="PANTHER" id="PTHR13166:SF7">
    <property type="entry name" value="LYR MOTIF-CONTAINING PROTEIN 4"/>
    <property type="match status" value="1"/>
</dbReference>
<organism evidence="3">
    <name type="scientific">Lepeophtheirus salmonis</name>
    <name type="common">Salmon louse</name>
    <name type="synonym">Caligus salmonis</name>
    <dbReference type="NCBI Taxonomy" id="72036"/>
    <lineage>
        <taxon>Eukaryota</taxon>
        <taxon>Metazoa</taxon>
        <taxon>Ecdysozoa</taxon>
        <taxon>Arthropoda</taxon>
        <taxon>Crustacea</taxon>
        <taxon>Multicrustacea</taxon>
        <taxon>Hexanauplia</taxon>
        <taxon>Copepoda</taxon>
        <taxon>Siphonostomatoida</taxon>
        <taxon>Caligidae</taxon>
        <taxon>Lepeophtheirus</taxon>
    </lineage>
</organism>
<name>D3PIA9_LEPSM</name>
<dbReference type="OrthoDB" id="275715at2759"/>
<dbReference type="Pfam" id="PF05347">
    <property type="entry name" value="Complex1_LYR"/>
    <property type="match status" value="1"/>
</dbReference>
<accession>D3PIA9</accession>
<protein>
    <submittedName>
        <fullName evidence="3">LYR motif-containing protein 4</fullName>
    </submittedName>
</protein>
<dbReference type="AlphaFoldDB" id="D3PIA9"/>
<sequence length="86" mass="9914">MSSKEVLRLYKEILREGGKFADYNFRSFAIRRSRDAFVSNKNLTDRSEIDFKIKEAKDSIALIKRQTTISQLFAAPESALLSQKLI</sequence>